<keyword evidence="1" id="KW-0143">Chaperone</keyword>
<dbReference type="InterPro" id="IPR001623">
    <property type="entry name" value="DnaJ_domain"/>
</dbReference>
<feature type="domain" description="J" evidence="3">
    <location>
        <begin position="114"/>
        <end position="178"/>
    </location>
</feature>
<proteinExistence type="predicted"/>
<dbReference type="PANTHER" id="PTHR44145">
    <property type="entry name" value="DNAJ HOMOLOG SUBFAMILY A MEMBER 3, MITOCHONDRIAL"/>
    <property type="match status" value="1"/>
</dbReference>
<dbReference type="STRING" id="1123272.SAMN02745824_2395"/>
<keyword evidence="5" id="KW-1185">Reference proteome</keyword>
<dbReference type="RefSeq" id="WP_074205426.1">
    <property type="nucleotide sequence ID" value="NZ_FSQW01000002.1"/>
</dbReference>
<dbReference type="AlphaFoldDB" id="A0A1N6FHF0"/>
<dbReference type="Proteomes" id="UP000185192">
    <property type="component" value="Unassembled WGS sequence"/>
</dbReference>
<sequence length="178" mass="20660">MPKARRSDNWGFPRWGSYDSSREAQQVRICDRHGCNEPGDCPAPKSPNSPERWYFCEKHAAEYNRGWDYFEGLDKEERAKREADETRDANAYQEAKHYSWMGSGDGSRSRDEMTALEIFDLTPDVDFETVKKAWRAMAKEYHPDVNPGDEEAARKFQAAQAAFDVLKVAEERRVWKPS</sequence>
<organism evidence="4 5">
    <name type="scientific">Parasphingorhabdus marina DSM 22363</name>
    <dbReference type="NCBI Taxonomy" id="1123272"/>
    <lineage>
        <taxon>Bacteria</taxon>
        <taxon>Pseudomonadati</taxon>
        <taxon>Pseudomonadota</taxon>
        <taxon>Alphaproteobacteria</taxon>
        <taxon>Sphingomonadales</taxon>
        <taxon>Sphingomonadaceae</taxon>
        <taxon>Parasphingorhabdus</taxon>
    </lineage>
</organism>
<protein>
    <submittedName>
        <fullName evidence="4">DnaJ domain-containing protein</fullName>
    </submittedName>
</protein>
<reference evidence="5" key="1">
    <citation type="submission" date="2016-11" db="EMBL/GenBank/DDBJ databases">
        <authorList>
            <person name="Varghese N."/>
            <person name="Submissions S."/>
        </authorList>
    </citation>
    <scope>NUCLEOTIDE SEQUENCE [LARGE SCALE GENOMIC DNA]</scope>
    <source>
        <strain evidence="5">DSM 22363</strain>
    </source>
</reference>
<dbReference type="CDD" id="cd06257">
    <property type="entry name" value="DnaJ"/>
    <property type="match status" value="1"/>
</dbReference>
<feature type="region of interest" description="Disordered" evidence="2">
    <location>
        <begin position="1"/>
        <end position="22"/>
    </location>
</feature>
<evidence type="ECO:0000256" key="2">
    <source>
        <dbReference type="SAM" id="MobiDB-lite"/>
    </source>
</evidence>
<dbReference type="Pfam" id="PF00226">
    <property type="entry name" value="DnaJ"/>
    <property type="match status" value="1"/>
</dbReference>
<evidence type="ECO:0000256" key="1">
    <source>
        <dbReference type="ARBA" id="ARBA00023186"/>
    </source>
</evidence>
<accession>A0A1N6FHF0</accession>
<gene>
    <name evidence="4" type="ORF">SAMN02745824_2395</name>
</gene>
<dbReference type="EMBL" id="FSQW01000002">
    <property type="protein sequence ID" value="SIN94685.1"/>
    <property type="molecule type" value="Genomic_DNA"/>
</dbReference>
<evidence type="ECO:0000313" key="5">
    <source>
        <dbReference type="Proteomes" id="UP000185192"/>
    </source>
</evidence>
<dbReference type="InterPro" id="IPR051938">
    <property type="entry name" value="Apopto_cytoskel_mod"/>
</dbReference>
<dbReference type="PANTHER" id="PTHR44145:SF3">
    <property type="entry name" value="DNAJ HOMOLOG SUBFAMILY A MEMBER 3, MITOCHONDRIAL"/>
    <property type="match status" value="1"/>
</dbReference>
<evidence type="ECO:0000313" key="4">
    <source>
        <dbReference type="EMBL" id="SIN94685.1"/>
    </source>
</evidence>
<dbReference type="Gene3D" id="1.10.287.110">
    <property type="entry name" value="DnaJ domain"/>
    <property type="match status" value="1"/>
</dbReference>
<dbReference type="SMART" id="SM00271">
    <property type="entry name" value="DnaJ"/>
    <property type="match status" value="1"/>
</dbReference>
<dbReference type="OrthoDB" id="9786294at2"/>
<name>A0A1N6FHF0_9SPHN</name>
<dbReference type="PROSITE" id="PS50076">
    <property type="entry name" value="DNAJ_2"/>
    <property type="match status" value="1"/>
</dbReference>
<dbReference type="InterPro" id="IPR036869">
    <property type="entry name" value="J_dom_sf"/>
</dbReference>
<dbReference type="PRINTS" id="PR00625">
    <property type="entry name" value="JDOMAIN"/>
</dbReference>
<dbReference type="SUPFAM" id="SSF46565">
    <property type="entry name" value="Chaperone J-domain"/>
    <property type="match status" value="1"/>
</dbReference>
<evidence type="ECO:0000259" key="3">
    <source>
        <dbReference type="PROSITE" id="PS50076"/>
    </source>
</evidence>